<dbReference type="AlphaFoldDB" id="A0A6P4IHS2"/>
<protein>
    <submittedName>
        <fullName evidence="3">Uncharacterized protein</fullName>
    </submittedName>
</protein>
<dbReference type="OrthoDB" id="10670023at2759"/>
<gene>
    <name evidence="3" type="primary">LOC108078493</name>
</gene>
<dbReference type="GeneID" id="108078493"/>
<evidence type="ECO:0000313" key="2">
    <source>
        <dbReference type="Proteomes" id="UP001652661"/>
    </source>
</evidence>
<dbReference type="RefSeq" id="XP_017027865.1">
    <property type="nucleotide sequence ID" value="XM_017172376.3"/>
</dbReference>
<dbReference type="Proteomes" id="UP001652661">
    <property type="component" value="Chromosome 2L"/>
</dbReference>
<reference evidence="3" key="2">
    <citation type="submission" date="2025-08" db="UniProtKB">
        <authorList>
            <consortium name="RefSeq"/>
        </authorList>
    </citation>
    <scope>IDENTIFICATION</scope>
    <source>
        <strain evidence="3">14028-0561.14</strain>
        <tissue evidence="3">Whole fly</tissue>
    </source>
</reference>
<evidence type="ECO:0000256" key="1">
    <source>
        <dbReference type="SAM" id="MobiDB-lite"/>
    </source>
</evidence>
<feature type="region of interest" description="Disordered" evidence="1">
    <location>
        <begin position="1"/>
        <end position="70"/>
    </location>
</feature>
<name>A0A6P4IHS2_DROKI</name>
<evidence type="ECO:0000313" key="3">
    <source>
        <dbReference type="RefSeq" id="XP_017027865.1"/>
    </source>
</evidence>
<proteinExistence type="predicted"/>
<reference evidence="2" key="1">
    <citation type="submission" date="2025-05" db="UniProtKB">
        <authorList>
            <consortium name="RefSeq"/>
        </authorList>
    </citation>
    <scope>NUCLEOTIDE SEQUENCE [LARGE SCALE GENOMIC DNA]</scope>
    <source>
        <strain evidence="2">14028-0561.14</strain>
    </source>
</reference>
<keyword evidence="2" id="KW-1185">Reference proteome</keyword>
<accession>A0A6P4IHS2</accession>
<sequence>MLKNTTPNKKVHDTKDEDANPSDQTTNREPANTSETKAAHAGLPTVPKRSCDNVQDNGGPNKKFKTDDKDKQLIDQNFGQCIGNIRYQAMTRRELEDLVVRKVIEEEKAKCEFAHVRKQLVKTQIKLAIYRRKIAEVSNHFHGLDSMERQNSHGIAPVGTTQAAGQKAAVLVKCQAHAADSMLPPSSGIPPKVAPSNRPITDKQARKWTNKGFAVKAEPTKAPIMENDRLGQAANIALKKTGQSGGRRASI</sequence>
<feature type="compositionally biased region" description="Polar residues" evidence="1">
    <location>
        <begin position="21"/>
        <end position="36"/>
    </location>
</feature>
<organism evidence="2 3">
    <name type="scientific">Drosophila kikkawai</name>
    <name type="common">Fruit fly</name>
    <dbReference type="NCBI Taxonomy" id="30033"/>
    <lineage>
        <taxon>Eukaryota</taxon>
        <taxon>Metazoa</taxon>
        <taxon>Ecdysozoa</taxon>
        <taxon>Arthropoda</taxon>
        <taxon>Hexapoda</taxon>
        <taxon>Insecta</taxon>
        <taxon>Pterygota</taxon>
        <taxon>Neoptera</taxon>
        <taxon>Endopterygota</taxon>
        <taxon>Diptera</taxon>
        <taxon>Brachycera</taxon>
        <taxon>Muscomorpha</taxon>
        <taxon>Ephydroidea</taxon>
        <taxon>Drosophilidae</taxon>
        <taxon>Drosophila</taxon>
        <taxon>Sophophora</taxon>
    </lineage>
</organism>